<evidence type="ECO:0000259" key="7">
    <source>
        <dbReference type="Pfam" id="PF13439"/>
    </source>
</evidence>
<organism evidence="8 9">
    <name type="scientific">Paenibacillus kribbensis</name>
    <dbReference type="NCBI Taxonomy" id="172713"/>
    <lineage>
        <taxon>Bacteria</taxon>
        <taxon>Bacillati</taxon>
        <taxon>Bacillota</taxon>
        <taxon>Bacilli</taxon>
        <taxon>Bacillales</taxon>
        <taxon>Paenibacillaceae</taxon>
        <taxon>Paenibacillus</taxon>
    </lineage>
</organism>
<dbReference type="KEGG" id="pkb:B4V02_02590"/>
<dbReference type="SUPFAM" id="SSF53448">
    <property type="entry name" value="Nucleotide-diphospho-sugar transferases"/>
    <property type="match status" value="1"/>
</dbReference>
<dbReference type="EMBL" id="CP020028">
    <property type="protein sequence ID" value="ASR45676.1"/>
    <property type="molecule type" value="Genomic_DNA"/>
</dbReference>
<dbReference type="RefSeq" id="WP_094153665.1">
    <property type="nucleotide sequence ID" value="NZ_CP020028.1"/>
</dbReference>
<dbReference type="AlphaFoldDB" id="A0A222WHR6"/>
<dbReference type="InterPro" id="IPR001173">
    <property type="entry name" value="Glyco_trans_2-like"/>
</dbReference>
<proteinExistence type="inferred from homology"/>
<feature type="domain" description="Glycosyltransferase subfamily 4-like N-terminal" evidence="7">
    <location>
        <begin position="301"/>
        <end position="499"/>
    </location>
</feature>
<dbReference type="Proteomes" id="UP000214666">
    <property type="component" value="Chromosome"/>
</dbReference>
<evidence type="ECO:0000259" key="6">
    <source>
        <dbReference type="Pfam" id="PF00535"/>
    </source>
</evidence>
<dbReference type="Pfam" id="PF00534">
    <property type="entry name" value="Glycos_transf_1"/>
    <property type="match status" value="1"/>
</dbReference>
<dbReference type="InterPro" id="IPR001296">
    <property type="entry name" value="Glyco_trans_1"/>
</dbReference>
<keyword evidence="4 8" id="KW-0808">Transferase</keyword>
<evidence type="ECO:0000256" key="1">
    <source>
        <dbReference type="ARBA" id="ARBA00004776"/>
    </source>
</evidence>
<protein>
    <submittedName>
        <fullName evidence="8">Glycosyltransferase</fullName>
    </submittedName>
</protein>
<reference evidence="8 9" key="1">
    <citation type="submission" date="2017-03" db="EMBL/GenBank/DDBJ databases">
        <title>Complete genome sequence of Paenibacillus Kribbensis producing bioflocculants.</title>
        <authorList>
            <person name="Lee H.-G."/>
            <person name="Oh H.-M."/>
        </authorList>
    </citation>
    <scope>NUCLEOTIDE SEQUENCE [LARGE SCALE GENOMIC DNA]</scope>
    <source>
        <strain evidence="8 9">AM49</strain>
    </source>
</reference>
<dbReference type="InterPro" id="IPR029044">
    <property type="entry name" value="Nucleotide-diphossugar_trans"/>
</dbReference>
<name>A0A222WHR6_9BACL</name>
<dbReference type="Pfam" id="PF00535">
    <property type="entry name" value="Glycos_transf_2"/>
    <property type="match status" value="1"/>
</dbReference>
<keyword evidence="9" id="KW-1185">Reference proteome</keyword>
<evidence type="ECO:0000256" key="4">
    <source>
        <dbReference type="ARBA" id="ARBA00022679"/>
    </source>
</evidence>
<dbReference type="OrthoDB" id="9814612at2"/>
<dbReference type="PANTHER" id="PTHR43179:SF12">
    <property type="entry name" value="GALACTOFURANOSYLTRANSFERASE GLFT2"/>
    <property type="match status" value="1"/>
</dbReference>
<accession>A0A222WHR6</accession>
<evidence type="ECO:0000313" key="9">
    <source>
        <dbReference type="Proteomes" id="UP000214666"/>
    </source>
</evidence>
<gene>
    <name evidence="8" type="ORF">B4V02_02590</name>
</gene>
<dbReference type="InterPro" id="IPR028098">
    <property type="entry name" value="Glyco_trans_4-like_N"/>
</dbReference>
<evidence type="ECO:0000256" key="2">
    <source>
        <dbReference type="ARBA" id="ARBA00006739"/>
    </source>
</evidence>
<feature type="domain" description="Glycosyltransferase 2-like" evidence="6">
    <location>
        <begin position="8"/>
        <end position="181"/>
    </location>
</feature>
<evidence type="ECO:0000313" key="8">
    <source>
        <dbReference type="EMBL" id="ASR45676.1"/>
    </source>
</evidence>
<dbReference type="Gene3D" id="3.40.50.2000">
    <property type="entry name" value="Glycogen Phosphorylase B"/>
    <property type="match status" value="2"/>
</dbReference>
<dbReference type="Pfam" id="PF13439">
    <property type="entry name" value="Glyco_transf_4"/>
    <property type="match status" value="1"/>
</dbReference>
<comment type="similarity">
    <text evidence="2">Belongs to the glycosyltransferase 2 family.</text>
</comment>
<dbReference type="PANTHER" id="PTHR43179">
    <property type="entry name" value="RHAMNOSYLTRANSFERASE WBBL"/>
    <property type="match status" value="1"/>
</dbReference>
<dbReference type="SUPFAM" id="SSF53756">
    <property type="entry name" value="UDP-Glycosyltransferase/glycogen phosphorylase"/>
    <property type="match status" value="1"/>
</dbReference>
<feature type="domain" description="Glycosyl transferase family 1" evidence="5">
    <location>
        <begin position="511"/>
        <end position="670"/>
    </location>
</feature>
<comment type="pathway">
    <text evidence="1">Cell wall biogenesis; cell wall polysaccharide biosynthesis.</text>
</comment>
<evidence type="ECO:0000259" key="5">
    <source>
        <dbReference type="Pfam" id="PF00534"/>
    </source>
</evidence>
<dbReference type="Gene3D" id="3.90.550.10">
    <property type="entry name" value="Spore Coat Polysaccharide Biosynthesis Protein SpsA, Chain A"/>
    <property type="match status" value="1"/>
</dbReference>
<evidence type="ECO:0000256" key="3">
    <source>
        <dbReference type="ARBA" id="ARBA00022676"/>
    </source>
</evidence>
<keyword evidence="3" id="KW-0328">Glycosyltransferase</keyword>
<dbReference type="GO" id="GO:0016757">
    <property type="term" value="F:glycosyltransferase activity"/>
    <property type="evidence" value="ECO:0007669"/>
    <property type="project" value="UniProtKB-KW"/>
</dbReference>
<sequence length="779" mass="90211">MEVRSCDIIIPVYNAPEELEECVNSLFRFTNLMENRIVIINDCSPDPRVNEYLDTLDNQEGLIILQNEENLGFVGTVNRGMSFSQEDVILLNSDTVVTAGWLEKIKEVAYSDRSIATVTPLTNNGSICSVPKFLEDNSIPEGYTVESFAHFIENISLKEYPEIPTAVGFCMYIKREIIDEIGLFDQETFGKGYAEENDFCCRVIEHGYKNVLDDHTFIYHKGSMSFKGEKLALLNKNLKTLNARYPYYEKDVHDFIVKNPLKRVHENITIRLPHYVDSYKTRGNILYVLHNFFDESYTQPIGGTEYHVKDIVSELEDYYAFVLVTNGNELVLKQYLKGNFVAKYHFPLHDSISIQHFHHQEYSEIVEKILGTFEISLVHIHHLIRHSFDIPHIAHKFNIPVIFTLHDYYLISPKVNLLDENNKYILESGNEEEKFNSSLRAAYGFHTPFIKKWSEKVEDMISKVDQFITPCDFTRDLFIKYFPSLESRIFAIEHGVTIENNLADSEISSVKSEGKEIKEWNIGFLGGLAPNKGSDLIYKLITKYPKNNIKWHLIGGLGDQKLNLLNQNNLQKHGEYKREELTHIIKQLDLDLVCLLSPWPETFSYTLTEAWLHDVPVLVTPMGALKERVNKVGGGWVSQSLELSDVMKKLDEIIDDGQEELARIKINIREYKFKTKLEMVAQYIELYGKFEVSKELTKTITVFDNAALLVSLKYYFPHDSNITSHEYQNQLNQLETELMNMRNTIGWKVLTKLRNNNKGTLKMGKKLIYFILKFKAIKR</sequence>